<dbReference type="SMART" id="SM00991">
    <property type="entry name" value="WHEP-TRS"/>
    <property type="match status" value="1"/>
</dbReference>
<dbReference type="AlphaFoldDB" id="A0A9W7ABB8"/>
<keyword evidence="6" id="KW-0436">Ligase</keyword>
<dbReference type="CDD" id="cd01200">
    <property type="entry name" value="WHEPGMRS_RNA"/>
    <property type="match status" value="1"/>
</dbReference>
<dbReference type="SUPFAM" id="SSF47060">
    <property type="entry name" value="S15/NS1 RNA-binding domain"/>
    <property type="match status" value="1"/>
</dbReference>
<dbReference type="Pfam" id="PF03129">
    <property type="entry name" value="HGTP_anticodon"/>
    <property type="match status" value="1"/>
</dbReference>
<keyword evidence="8" id="KW-0547">Nucleotide-binding</keyword>
<comment type="subcellular location">
    <subcellularLocation>
        <location evidence="1">Cytoplasm</location>
    </subcellularLocation>
</comment>
<dbReference type="InterPro" id="IPR027031">
    <property type="entry name" value="Gly-tRNA_synthase/POLG2"/>
</dbReference>
<keyword evidence="7" id="KW-0808">Transferase</keyword>
<evidence type="ECO:0000259" key="14">
    <source>
        <dbReference type="PROSITE" id="PS50862"/>
    </source>
</evidence>
<evidence type="ECO:0000256" key="13">
    <source>
        <dbReference type="SAM" id="MobiDB-lite"/>
    </source>
</evidence>
<feature type="domain" description="Aminoacyl-transfer RNA synthetases class-II family profile" evidence="14">
    <location>
        <begin position="203"/>
        <end position="547"/>
    </location>
</feature>
<evidence type="ECO:0000256" key="12">
    <source>
        <dbReference type="ARBA" id="ARBA00030057"/>
    </source>
</evidence>
<dbReference type="NCBIfam" id="NF003211">
    <property type="entry name" value="PRK04173.1"/>
    <property type="match status" value="1"/>
</dbReference>
<dbReference type="GO" id="GO:0070150">
    <property type="term" value="P:mitochondrial glycyl-tRNA aminoacylation"/>
    <property type="evidence" value="ECO:0007669"/>
    <property type="project" value="TreeGrafter"/>
</dbReference>
<dbReference type="Gene3D" id="3.30.930.10">
    <property type="entry name" value="Bira Bifunctional Protein, Domain 2"/>
    <property type="match status" value="1"/>
</dbReference>
<dbReference type="GO" id="GO:0005524">
    <property type="term" value="F:ATP binding"/>
    <property type="evidence" value="ECO:0007669"/>
    <property type="project" value="UniProtKB-KW"/>
</dbReference>
<dbReference type="NCBIfam" id="TIGR00389">
    <property type="entry name" value="glyS_dimeric"/>
    <property type="match status" value="1"/>
</dbReference>
<dbReference type="InterPro" id="IPR033731">
    <property type="entry name" value="GlyRS-like_core"/>
</dbReference>
<evidence type="ECO:0000256" key="3">
    <source>
        <dbReference type="ARBA" id="ARBA00011738"/>
    </source>
</evidence>
<dbReference type="FunFam" id="3.40.50.800:FF:000004">
    <property type="entry name" value="Glycine--tRNA ligase 2"/>
    <property type="match status" value="1"/>
</dbReference>
<dbReference type="CDD" id="cd00858">
    <property type="entry name" value="GlyRS_anticodon"/>
    <property type="match status" value="1"/>
</dbReference>
<comment type="subunit">
    <text evidence="3">Homodimer.</text>
</comment>
<protein>
    <recommendedName>
        <fullName evidence="4">glycine--tRNA ligase</fullName>
        <ecNumber evidence="4">6.1.1.14</ecNumber>
    </recommendedName>
    <alternativeName>
        <fullName evidence="12">Diadenosine tetraphosphate synthetase</fullName>
    </alternativeName>
</protein>
<name>A0A9W7ABB8_9STRA</name>
<keyword evidence="5" id="KW-0963">Cytoplasm</keyword>
<dbReference type="PRINTS" id="PR01043">
    <property type="entry name" value="TRNASYNTHGLY"/>
</dbReference>
<dbReference type="InterPro" id="IPR045864">
    <property type="entry name" value="aa-tRNA-synth_II/BPL/LPL"/>
</dbReference>
<evidence type="ECO:0000256" key="8">
    <source>
        <dbReference type="ARBA" id="ARBA00022741"/>
    </source>
</evidence>
<evidence type="ECO:0000256" key="1">
    <source>
        <dbReference type="ARBA" id="ARBA00004496"/>
    </source>
</evidence>
<evidence type="ECO:0000256" key="7">
    <source>
        <dbReference type="ARBA" id="ARBA00022679"/>
    </source>
</evidence>
<dbReference type="EC" id="6.1.1.14" evidence="4"/>
<dbReference type="InterPro" id="IPR036621">
    <property type="entry name" value="Anticodon-bd_dom_sf"/>
</dbReference>
<dbReference type="InterPro" id="IPR009068">
    <property type="entry name" value="uS15_NS1_RNA-bd_sf"/>
</dbReference>
<dbReference type="FunFam" id="3.30.930.10:FF:000010">
    <property type="entry name" value="Glycyl-tRNA synthetase 1"/>
    <property type="match status" value="1"/>
</dbReference>
<dbReference type="InterPro" id="IPR002315">
    <property type="entry name" value="tRNA-synt_gly"/>
</dbReference>
<proteinExistence type="inferred from homology"/>
<dbReference type="Gene3D" id="3.40.50.800">
    <property type="entry name" value="Anticodon-binding domain"/>
    <property type="match status" value="1"/>
</dbReference>
<evidence type="ECO:0000256" key="6">
    <source>
        <dbReference type="ARBA" id="ARBA00022598"/>
    </source>
</evidence>
<dbReference type="PANTHER" id="PTHR10745">
    <property type="entry name" value="GLYCYL-TRNA SYNTHETASE/DNA POLYMERASE SUBUNIT GAMMA-2"/>
    <property type="match status" value="1"/>
</dbReference>
<sequence>MADADEYGAQVTKQGSLVRQLKKDGAEPEKIKAEVDKLKSMKGELEKLLKAQSASEPQLNRAAFDQMLVRKFFVVPSFEIHGGVAGLFDLGPPACGLKANILNMWREHFVLQENMLEMDCTNLTPHNVLKTSGHVDRFTDLMVKDDVTGVCARADKLLEDAIDHLIDNNPTMSQAEKDEHLLIQRQADAYKPEEIDVLLKKYDVKSPEGNPFGASFPFNLMFKTTIGPEGTSDAYLRPETAQGLFVNFKRLVEYNAGKLPFAAAQIGLGFRNEISPKGGLLRVREFCMAEIEHFCDPNDKAYPRFELVKDKVLTLFSSDNQLSTGKTEQMTIGEAVGKKMVDNETLGFFLARTQIFCERIGMDPARIRFRQHLKTEMAHYACDCWDLEVKTSYGWMECAGHADRSAYDLTVHAKATNTDLVATKMLSKPQTVEIAKIKLNRKQLGMVFKAEQRAVANAIDDLAQSWANFEPFAAKLEADGKAEIAGFEVTKDMFSYEKKNKTIHEVKYTPSVIEPSFGIGRILYSLLEHCFDIRENDEQRTFLKFKPVVAPIKVAVLALQKDKQFEPIISDLKASLMDLNLSSRIDDSTASLGKRYARADEVGIPFAITVDFDTVSSSTVTLRDRDTMQQIRAKISDIVGLLKALCTEKMVWEDVVAKYGLVAGADEEGEEGEKKPQGKTFIQSTGRGRFSRPTVV</sequence>
<dbReference type="InterPro" id="IPR006195">
    <property type="entry name" value="aa-tRNA-synth_II"/>
</dbReference>
<evidence type="ECO:0000259" key="15">
    <source>
        <dbReference type="PROSITE" id="PS51185"/>
    </source>
</evidence>
<dbReference type="InterPro" id="IPR002314">
    <property type="entry name" value="aa-tRNA-synt_IIb"/>
</dbReference>
<comment type="similarity">
    <text evidence="2">Belongs to the class-II aminoacyl-tRNA synthetase family.</text>
</comment>
<dbReference type="Gene3D" id="3.30.720.200">
    <property type="match status" value="1"/>
</dbReference>
<dbReference type="OrthoDB" id="57698at2759"/>
<dbReference type="PANTHER" id="PTHR10745:SF0">
    <property type="entry name" value="GLYCINE--TRNA LIGASE"/>
    <property type="match status" value="1"/>
</dbReference>
<evidence type="ECO:0000313" key="17">
    <source>
        <dbReference type="Proteomes" id="UP001165085"/>
    </source>
</evidence>
<dbReference type="GO" id="GO:0016740">
    <property type="term" value="F:transferase activity"/>
    <property type="evidence" value="ECO:0007669"/>
    <property type="project" value="UniProtKB-KW"/>
</dbReference>
<dbReference type="PROSITE" id="PS50862">
    <property type="entry name" value="AA_TRNA_LIGASE_II"/>
    <property type="match status" value="1"/>
</dbReference>
<reference evidence="17" key="1">
    <citation type="journal article" date="2023" name="Commun. Biol.">
        <title>Genome analysis of Parmales, the sister group of diatoms, reveals the evolutionary specialization of diatoms from phago-mixotrophs to photoautotrophs.</title>
        <authorList>
            <person name="Ban H."/>
            <person name="Sato S."/>
            <person name="Yoshikawa S."/>
            <person name="Yamada K."/>
            <person name="Nakamura Y."/>
            <person name="Ichinomiya M."/>
            <person name="Sato N."/>
            <person name="Blanc-Mathieu R."/>
            <person name="Endo H."/>
            <person name="Kuwata A."/>
            <person name="Ogata H."/>
        </authorList>
    </citation>
    <scope>NUCLEOTIDE SEQUENCE [LARGE SCALE GENOMIC DNA]</scope>
    <source>
        <strain evidence="17">NIES 3701</strain>
    </source>
</reference>
<keyword evidence="17" id="KW-1185">Reference proteome</keyword>
<accession>A0A9W7ABB8</accession>
<dbReference type="CDD" id="cd00774">
    <property type="entry name" value="GlyRS-like_core"/>
    <property type="match status" value="1"/>
</dbReference>
<dbReference type="InterPro" id="IPR004154">
    <property type="entry name" value="Anticodon-bd"/>
</dbReference>
<dbReference type="Proteomes" id="UP001165085">
    <property type="component" value="Unassembled WGS sequence"/>
</dbReference>
<evidence type="ECO:0000313" key="16">
    <source>
        <dbReference type="EMBL" id="GMH66840.1"/>
    </source>
</evidence>
<dbReference type="Pfam" id="PF00587">
    <property type="entry name" value="tRNA-synt_2b"/>
    <property type="match status" value="1"/>
</dbReference>
<dbReference type="SUPFAM" id="SSF52954">
    <property type="entry name" value="Class II aaRS ABD-related"/>
    <property type="match status" value="1"/>
</dbReference>
<feature type="domain" description="WHEP-TRS" evidence="15">
    <location>
        <begin position="3"/>
        <end position="59"/>
    </location>
</feature>
<evidence type="ECO:0000256" key="11">
    <source>
        <dbReference type="ARBA" id="ARBA00023146"/>
    </source>
</evidence>
<keyword evidence="9" id="KW-0067">ATP-binding</keyword>
<evidence type="ECO:0000256" key="10">
    <source>
        <dbReference type="ARBA" id="ARBA00022917"/>
    </source>
</evidence>
<organism evidence="16 17">
    <name type="scientific">Triparma strigata</name>
    <dbReference type="NCBI Taxonomy" id="1606541"/>
    <lineage>
        <taxon>Eukaryota</taxon>
        <taxon>Sar</taxon>
        <taxon>Stramenopiles</taxon>
        <taxon>Ochrophyta</taxon>
        <taxon>Bolidophyceae</taxon>
        <taxon>Parmales</taxon>
        <taxon>Triparmaceae</taxon>
        <taxon>Triparma</taxon>
    </lineage>
</organism>
<evidence type="ECO:0000256" key="5">
    <source>
        <dbReference type="ARBA" id="ARBA00022490"/>
    </source>
</evidence>
<gene>
    <name evidence="16" type="ORF">TrST_g7498</name>
</gene>
<dbReference type="GO" id="GO:0004820">
    <property type="term" value="F:glycine-tRNA ligase activity"/>
    <property type="evidence" value="ECO:0007669"/>
    <property type="project" value="UniProtKB-EC"/>
</dbReference>
<dbReference type="InterPro" id="IPR000738">
    <property type="entry name" value="WHEP-TRS_dom"/>
</dbReference>
<evidence type="ECO:0000256" key="2">
    <source>
        <dbReference type="ARBA" id="ARBA00008226"/>
    </source>
</evidence>
<feature type="region of interest" description="Disordered" evidence="13">
    <location>
        <begin position="667"/>
        <end position="696"/>
    </location>
</feature>
<evidence type="ECO:0000256" key="9">
    <source>
        <dbReference type="ARBA" id="ARBA00022840"/>
    </source>
</evidence>
<dbReference type="PROSITE" id="PS51185">
    <property type="entry name" value="WHEP_TRS_2"/>
    <property type="match status" value="1"/>
</dbReference>
<comment type="caution">
    <text evidence="16">The sequence shown here is derived from an EMBL/GenBank/DDBJ whole genome shotgun (WGS) entry which is preliminary data.</text>
</comment>
<keyword evidence="10" id="KW-0648">Protein biosynthesis</keyword>
<dbReference type="Gene3D" id="1.10.287.10">
    <property type="entry name" value="S15/NS1, RNA-binding"/>
    <property type="match status" value="1"/>
</dbReference>
<evidence type="ECO:0000256" key="4">
    <source>
        <dbReference type="ARBA" id="ARBA00012829"/>
    </source>
</evidence>
<dbReference type="SUPFAM" id="SSF55681">
    <property type="entry name" value="Class II aaRS and biotin synthetases"/>
    <property type="match status" value="1"/>
</dbReference>
<dbReference type="EMBL" id="BRXY01000112">
    <property type="protein sequence ID" value="GMH66840.1"/>
    <property type="molecule type" value="Genomic_DNA"/>
</dbReference>
<dbReference type="Gene3D" id="3.30.40.230">
    <property type="match status" value="1"/>
</dbReference>
<keyword evidence="11" id="KW-0030">Aminoacyl-tRNA synthetase</keyword>
<dbReference type="Pfam" id="PF00458">
    <property type="entry name" value="WHEP-TRS"/>
    <property type="match status" value="1"/>
</dbReference>
<dbReference type="GO" id="GO:0005739">
    <property type="term" value="C:mitochondrion"/>
    <property type="evidence" value="ECO:0007669"/>
    <property type="project" value="TreeGrafter"/>
</dbReference>